<dbReference type="PANTHER" id="PTHR42829:SF2">
    <property type="entry name" value="NADH-UBIQUINONE OXIDOREDUCTASE CHAIN 5"/>
    <property type="match status" value="1"/>
</dbReference>
<feature type="transmembrane region" description="Helical" evidence="6">
    <location>
        <begin position="542"/>
        <end position="563"/>
    </location>
</feature>
<dbReference type="InterPro" id="IPR018393">
    <property type="entry name" value="NADHpl_OxRdtase_5_subgr"/>
</dbReference>
<name>A0ABV6C7P0_9ACTN</name>
<evidence type="ECO:0000256" key="6">
    <source>
        <dbReference type="SAM" id="Phobius"/>
    </source>
</evidence>
<dbReference type="NCBIfam" id="NF005141">
    <property type="entry name" value="PRK06590.1"/>
    <property type="match status" value="1"/>
</dbReference>
<feature type="transmembrane region" description="Helical" evidence="6">
    <location>
        <begin position="89"/>
        <end position="108"/>
    </location>
</feature>
<feature type="domain" description="NADH:quinone oxidoreductase/Mrp antiporter transmembrane" evidence="7">
    <location>
        <begin position="138"/>
        <end position="422"/>
    </location>
</feature>
<evidence type="ECO:0000259" key="8">
    <source>
        <dbReference type="Pfam" id="PF00662"/>
    </source>
</evidence>
<protein>
    <submittedName>
        <fullName evidence="9">NADH-quinone oxidoreductase subunit L</fullName>
    </submittedName>
</protein>
<dbReference type="RefSeq" id="WP_377789810.1">
    <property type="nucleotide sequence ID" value="NZ_JBHLYQ010000085.1"/>
</dbReference>
<comment type="caution">
    <text evidence="9">The sequence shown here is derived from an EMBL/GenBank/DDBJ whole genome shotgun (WGS) entry which is preliminary data.</text>
</comment>
<organism evidence="9 10">
    <name type="scientific">Aciditerrimonas ferrireducens</name>
    <dbReference type="NCBI Taxonomy" id="667306"/>
    <lineage>
        <taxon>Bacteria</taxon>
        <taxon>Bacillati</taxon>
        <taxon>Actinomycetota</taxon>
        <taxon>Acidimicrobiia</taxon>
        <taxon>Acidimicrobiales</taxon>
        <taxon>Acidimicrobiaceae</taxon>
        <taxon>Aciditerrimonas</taxon>
    </lineage>
</organism>
<gene>
    <name evidence="9" type="primary">nuoL</name>
    <name evidence="9" type="ORF">ACFFRE_08955</name>
</gene>
<evidence type="ECO:0000259" key="7">
    <source>
        <dbReference type="Pfam" id="PF00361"/>
    </source>
</evidence>
<evidence type="ECO:0000313" key="10">
    <source>
        <dbReference type="Proteomes" id="UP001589788"/>
    </source>
</evidence>
<dbReference type="NCBIfam" id="TIGR01974">
    <property type="entry name" value="NDH_I_L"/>
    <property type="match status" value="1"/>
</dbReference>
<feature type="transmembrane region" description="Helical" evidence="6">
    <location>
        <begin position="174"/>
        <end position="193"/>
    </location>
</feature>
<comment type="subcellular location">
    <subcellularLocation>
        <location evidence="1">Endomembrane system</location>
        <topology evidence="1">Multi-pass membrane protein</topology>
    </subcellularLocation>
    <subcellularLocation>
        <location evidence="5">Membrane</location>
        <topology evidence="5">Multi-pass membrane protein</topology>
    </subcellularLocation>
</comment>
<dbReference type="InterPro" id="IPR001516">
    <property type="entry name" value="Proton_antipo_N"/>
</dbReference>
<dbReference type="EMBL" id="JBHLYQ010000085">
    <property type="protein sequence ID" value="MFC0082272.1"/>
    <property type="molecule type" value="Genomic_DNA"/>
</dbReference>
<dbReference type="InterPro" id="IPR003945">
    <property type="entry name" value="NU5C-like"/>
</dbReference>
<feature type="transmembrane region" description="Helical" evidence="6">
    <location>
        <begin position="205"/>
        <end position="228"/>
    </location>
</feature>
<feature type="transmembrane region" description="Helical" evidence="6">
    <location>
        <begin position="30"/>
        <end position="51"/>
    </location>
</feature>
<evidence type="ECO:0000256" key="2">
    <source>
        <dbReference type="ARBA" id="ARBA00022692"/>
    </source>
</evidence>
<feature type="transmembrane region" description="Helical" evidence="6">
    <location>
        <begin position="120"/>
        <end position="137"/>
    </location>
</feature>
<dbReference type="InterPro" id="IPR001750">
    <property type="entry name" value="ND/Mrp_TM"/>
</dbReference>
<dbReference type="Gene3D" id="1.20.5.2700">
    <property type="match status" value="1"/>
</dbReference>
<dbReference type="PRINTS" id="PR01434">
    <property type="entry name" value="NADHDHGNASE5"/>
</dbReference>
<dbReference type="Pfam" id="PF00361">
    <property type="entry name" value="Proton_antipo_M"/>
    <property type="match status" value="1"/>
</dbReference>
<keyword evidence="3 6" id="KW-1133">Transmembrane helix</keyword>
<evidence type="ECO:0000256" key="1">
    <source>
        <dbReference type="ARBA" id="ARBA00004127"/>
    </source>
</evidence>
<feature type="transmembrane region" description="Helical" evidence="6">
    <location>
        <begin position="319"/>
        <end position="342"/>
    </location>
</feature>
<evidence type="ECO:0000256" key="3">
    <source>
        <dbReference type="ARBA" id="ARBA00022989"/>
    </source>
</evidence>
<dbReference type="Proteomes" id="UP001589788">
    <property type="component" value="Unassembled WGS sequence"/>
</dbReference>
<feature type="transmembrane region" description="Helical" evidence="6">
    <location>
        <begin position="640"/>
        <end position="660"/>
    </location>
</feature>
<dbReference type="PRINTS" id="PR01435">
    <property type="entry name" value="NPOXDRDTASE5"/>
</dbReference>
<feature type="transmembrane region" description="Helical" evidence="6">
    <location>
        <begin position="413"/>
        <end position="437"/>
    </location>
</feature>
<keyword evidence="10" id="KW-1185">Reference proteome</keyword>
<feature type="transmembrane region" description="Helical" evidence="6">
    <location>
        <begin position="280"/>
        <end position="299"/>
    </location>
</feature>
<reference evidence="9 10" key="1">
    <citation type="submission" date="2024-09" db="EMBL/GenBank/DDBJ databases">
        <authorList>
            <person name="Sun Q."/>
            <person name="Mori K."/>
        </authorList>
    </citation>
    <scope>NUCLEOTIDE SEQUENCE [LARGE SCALE GENOMIC DNA]</scope>
    <source>
        <strain evidence="9 10">JCM 15389</strain>
    </source>
</reference>
<accession>A0ABV6C7P0</accession>
<evidence type="ECO:0000256" key="5">
    <source>
        <dbReference type="RuleBase" id="RU000320"/>
    </source>
</evidence>
<evidence type="ECO:0000256" key="4">
    <source>
        <dbReference type="ARBA" id="ARBA00023136"/>
    </source>
</evidence>
<keyword evidence="2 5" id="KW-0812">Transmembrane</keyword>
<feature type="transmembrane region" description="Helical" evidence="6">
    <location>
        <begin position="490"/>
        <end position="513"/>
    </location>
</feature>
<dbReference type="Pfam" id="PF00662">
    <property type="entry name" value="Proton_antipo_N"/>
    <property type="match status" value="1"/>
</dbReference>
<keyword evidence="4 6" id="KW-0472">Membrane</keyword>
<evidence type="ECO:0000313" key="9">
    <source>
        <dbReference type="EMBL" id="MFC0082272.1"/>
    </source>
</evidence>
<sequence length="661" mass="70551">MTHLAYLLPLLPLAGGTVLALLGRRLGEPLAGWLGTGTVLGSFVVACIEYAALLGRHGPGGRAVVQVLWSWIPVAGFQVHVGFLVDPLSMTMVLFVTGISALIHLYSIGYMHGDEDFSKFFVYLNLFVAAMLILVLGDNLLLTFVGWEGVGACSYWLISFWFDRDAAASAGKKAFIYNRVGDVGFLLAMFLVFEKTGSLDYRTIFAHLSNFGPAATTAVVLLLFLAAVGKSAQLPLFPWLADAMEGPTPVSALIHAATMVTSGVYLMCRMNPFLARAHDASLVIASIGVATAFIAGTIGATQQDIKKVLAYSTVSQLGYMFLAVGVHAYIAAIFLMVAHAFYKGLLFLGAGSVIHAMGDEQDLKRMGNLRRYLKLTTVTFGVAWLAISGIPPLSGFWAKGDVLDNAFAFNKGLWAVGLVAAVVTAYYLSRLMALAFFGEERWRKVFPTAQAVAAERAGQADPEVAILLHDGPAPAHHGEGPHGDPHEGPWVMGLPLVVLAVLAFFGGALNLPWHPSWDPLGWLSPVFGSRLYAAHLSGTTKWVLGVVDSVAALIGLGVAFPLWSRQWHRPQLEPTFLQRGWYIDAAIDALASHGGQQVAAVAGGPVEQGVIDGAVMGAGRLAALVGGVVRRVQTGYVRQYAVGIVLGAVALLAWMAAQAWR</sequence>
<feature type="domain" description="NADH-Ubiquinone oxidoreductase (complex I) chain 5 N-terminal" evidence="8">
    <location>
        <begin position="71"/>
        <end position="121"/>
    </location>
</feature>
<proteinExistence type="predicted"/>
<dbReference type="PANTHER" id="PTHR42829">
    <property type="entry name" value="NADH-UBIQUINONE OXIDOREDUCTASE CHAIN 5"/>
    <property type="match status" value="1"/>
</dbReference>
<feature type="transmembrane region" description="Helical" evidence="6">
    <location>
        <begin position="372"/>
        <end position="393"/>
    </location>
</feature>